<reference evidence="1" key="1">
    <citation type="submission" date="2021-06" db="EMBL/GenBank/DDBJ databases">
        <authorList>
            <person name="Kallberg Y."/>
            <person name="Tangrot J."/>
            <person name="Rosling A."/>
        </authorList>
    </citation>
    <scope>NUCLEOTIDE SEQUENCE</scope>
    <source>
        <strain evidence="1">MA461A</strain>
    </source>
</reference>
<keyword evidence="2" id="KW-1185">Reference proteome</keyword>
<dbReference type="EMBL" id="CAJVQC010038395">
    <property type="protein sequence ID" value="CAG8766061.1"/>
    <property type="molecule type" value="Genomic_DNA"/>
</dbReference>
<name>A0ACA9QVH2_9GLOM</name>
<dbReference type="Proteomes" id="UP000789920">
    <property type="component" value="Unassembled WGS sequence"/>
</dbReference>
<sequence>MAFIYDKNTEKKVQAETEKIKLQNKITKDITYDQLKVESKQKDIKGKIDIFQRLT</sequence>
<evidence type="ECO:0000313" key="1">
    <source>
        <dbReference type="EMBL" id="CAG8766061.1"/>
    </source>
</evidence>
<gene>
    <name evidence="1" type="ORF">RPERSI_LOCUS15807</name>
</gene>
<organism evidence="1 2">
    <name type="scientific">Racocetra persica</name>
    <dbReference type="NCBI Taxonomy" id="160502"/>
    <lineage>
        <taxon>Eukaryota</taxon>
        <taxon>Fungi</taxon>
        <taxon>Fungi incertae sedis</taxon>
        <taxon>Mucoromycota</taxon>
        <taxon>Glomeromycotina</taxon>
        <taxon>Glomeromycetes</taxon>
        <taxon>Diversisporales</taxon>
        <taxon>Gigasporaceae</taxon>
        <taxon>Racocetra</taxon>
    </lineage>
</organism>
<comment type="caution">
    <text evidence="1">The sequence shown here is derived from an EMBL/GenBank/DDBJ whole genome shotgun (WGS) entry which is preliminary data.</text>
</comment>
<protein>
    <submittedName>
        <fullName evidence="1">24857_t:CDS:1</fullName>
    </submittedName>
</protein>
<feature type="non-terminal residue" evidence="1">
    <location>
        <position position="55"/>
    </location>
</feature>
<evidence type="ECO:0000313" key="2">
    <source>
        <dbReference type="Proteomes" id="UP000789920"/>
    </source>
</evidence>
<accession>A0ACA9QVH2</accession>
<proteinExistence type="predicted"/>